<reference evidence="3 4" key="1">
    <citation type="submission" date="2020-10" db="EMBL/GenBank/DDBJ databases">
        <title>Complete genome sequence of Cupriavidus basilensis CCUG 49340T.</title>
        <authorList>
            <person name="Salva-Serra F."/>
            <person name="Donoso R.A."/>
            <person name="Cho K.H."/>
            <person name="Yoo J.A."/>
            <person name="Lee K."/>
            <person name="Yoon S.-H."/>
            <person name="Perez-Pantoja D."/>
            <person name="Moore E.R.B."/>
        </authorList>
    </citation>
    <scope>NUCLEOTIDE SEQUENCE [LARGE SCALE GENOMIC DNA]</scope>
    <source>
        <strain evidence="4">CCUG 49340</strain>
    </source>
</reference>
<dbReference type="RefSeq" id="WP_150984072.1">
    <property type="nucleotide sequence ID" value="NZ_CP062803.1"/>
</dbReference>
<dbReference type="InterPro" id="IPR001296">
    <property type="entry name" value="Glyco_trans_1"/>
</dbReference>
<evidence type="ECO:0000313" key="3">
    <source>
        <dbReference type="EMBL" id="QOT75615.1"/>
    </source>
</evidence>
<dbReference type="AlphaFoldDB" id="A0A643G547"/>
<accession>A0A643G547</accession>
<dbReference type="PANTHER" id="PTHR45947:SF3">
    <property type="entry name" value="SULFOQUINOVOSYL TRANSFERASE SQD2"/>
    <property type="match status" value="1"/>
</dbReference>
<dbReference type="PANTHER" id="PTHR45947">
    <property type="entry name" value="SULFOQUINOVOSYL TRANSFERASE SQD2"/>
    <property type="match status" value="1"/>
</dbReference>
<organism evidence="3 4">
    <name type="scientific">Cupriavidus basilensis</name>
    <dbReference type="NCBI Taxonomy" id="68895"/>
    <lineage>
        <taxon>Bacteria</taxon>
        <taxon>Pseudomonadati</taxon>
        <taxon>Pseudomonadota</taxon>
        <taxon>Betaproteobacteria</taxon>
        <taxon>Burkholderiales</taxon>
        <taxon>Burkholderiaceae</taxon>
        <taxon>Cupriavidus</taxon>
    </lineage>
</organism>
<gene>
    <name evidence="3" type="ORF">F7R26_015695</name>
</gene>
<dbReference type="GO" id="GO:0016758">
    <property type="term" value="F:hexosyltransferase activity"/>
    <property type="evidence" value="ECO:0007669"/>
    <property type="project" value="TreeGrafter"/>
</dbReference>
<protein>
    <submittedName>
        <fullName evidence="3">Glycosyltransferase</fullName>
    </submittedName>
</protein>
<feature type="domain" description="Glycosyl transferase family 1" evidence="1">
    <location>
        <begin position="186"/>
        <end position="335"/>
    </location>
</feature>
<evidence type="ECO:0000313" key="4">
    <source>
        <dbReference type="Proteomes" id="UP000397656"/>
    </source>
</evidence>
<dbReference type="Pfam" id="PF13439">
    <property type="entry name" value="Glyco_transf_4"/>
    <property type="match status" value="1"/>
</dbReference>
<evidence type="ECO:0000259" key="1">
    <source>
        <dbReference type="Pfam" id="PF00534"/>
    </source>
</evidence>
<evidence type="ECO:0000259" key="2">
    <source>
        <dbReference type="Pfam" id="PF13439"/>
    </source>
</evidence>
<feature type="domain" description="Glycosyltransferase subfamily 4-like N-terminal" evidence="2">
    <location>
        <begin position="21"/>
        <end position="176"/>
    </location>
</feature>
<dbReference type="EMBL" id="CP062803">
    <property type="protein sequence ID" value="QOT75615.1"/>
    <property type="molecule type" value="Genomic_DNA"/>
</dbReference>
<dbReference type="SUPFAM" id="SSF53756">
    <property type="entry name" value="UDP-Glycosyltransferase/glycogen phosphorylase"/>
    <property type="match status" value="1"/>
</dbReference>
<dbReference type="Pfam" id="PF00534">
    <property type="entry name" value="Glycos_transf_1"/>
    <property type="match status" value="1"/>
</dbReference>
<keyword evidence="3" id="KW-0808">Transferase</keyword>
<sequence length="386" mass="41909">MSDFRLRAPSRILLVTTGLRMGGAEQQVAALAREFIARGRQVALVSLTPDCEVPISDAVERLMLDMHKTPLSMAQALLTTRRFLRRWQPDIIHAHMFHANLFARLLTRIAPTPPLICAAHSYSEGGSQRMLAYRLTDRWCTLTTHVSEGSRAHMIETGAVRADRIVVVHNGIDTEQFQPDPHLRDLARAQLGVDAGTRLVLNIGRLVPEKAQSVLIDAYHRMERSRPTTLLIAGDGPERPALEAQIAKLKLAQSVRLLGTRNDIPALLNAADLFVLSSRVEGMPLVVGEALACGRPVVATAAPGVAELLGDAGNIVPIDDVDALARVMQGALSASPGTREDESTRRQRIASGYSLSAAAERWLALYQQLFSAASANQVHSDPCGDA</sequence>
<name>A0A643G547_9BURK</name>
<dbReference type="InterPro" id="IPR028098">
    <property type="entry name" value="Glyco_trans_4-like_N"/>
</dbReference>
<dbReference type="Gene3D" id="3.40.50.2000">
    <property type="entry name" value="Glycogen Phosphorylase B"/>
    <property type="match status" value="2"/>
</dbReference>
<dbReference type="Proteomes" id="UP000397656">
    <property type="component" value="Chromosome 1"/>
</dbReference>
<dbReference type="GeneID" id="98402355"/>
<dbReference type="InterPro" id="IPR050194">
    <property type="entry name" value="Glycosyltransferase_grp1"/>
</dbReference>
<proteinExistence type="predicted"/>